<name>A0A7S1PI91_9EUKA</name>
<feature type="transmembrane region" description="Helical" evidence="2">
    <location>
        <begin position="380"/>
        <end position="405"/>
    </location>
</feature>
<feature type="compositionally biased region" description="Low complexity" evidence="1">
    <location>
        <begin position="296"/>
        <end position="314"/>
    </location>
</feature>
<gene>
    <name evidence="3" type="ORF">PCOS0759_LOCUS7270</name>
</gene>
<proteinExistence type="predicted"/>
<feature type="compositionally biased region" description="Basic and acidic residues" evidence="1">
    <location>
        <begin position="74"/>
        <end position="106"/>
    </location>
</feature>
<evidence type="ECO:0000313" key="3">
    <source>
        <dbReference type="EMBL" id="CAD9084016.1"/>
    </source>
</evidence>
<feature type="region of interest" description="Disordered" evidence="1">
    <location>
        <begin position="596"/>
        <end position="622"/>
    </location>
</feature>
<keyword evidence="2" id="KW-1133">Transmembrane helix</keyword>
<feature type="compositionally biased region" description="Low complexity" evidence="1">
    <location>
        <begin position="324"/>
        <end position="339"/>
    </location>
</feature>
<reference evidence="3" key="1">
    <citation type="submission" date="2021-01" db="EMBL/GenBank/DDBJ databases">
        <authorList>
            <person name="Corre E."/>
            <person name="Pelletier E."/>
            <person name="Niang G."/>
            <person name="Scheremetjew M."/>
            <person name="Finn R."/>
            <person name="Kale V."/>
            <person name="Holt S."/>
            <person name="Cochrane G."/>
            <person name="Meng A."/>
            <person name="Brown T."/>
            <person name="Cohen L."/>
        </authorList>
    </citation>
    <scope>NUCLEOTIDE SEQUENCE</scope>
    <source>
        <strain evidence="3">WS</strain>
    </source>
</reference>
<keyword evidence="2" id="KW-0472">Membrane</keyword>
<organism evidence="3">
    <name type="scientific">Percolomonas cosmopolitus</name>
    <dbReference type="NCBI Taxonomy" id="63605"/>
    <lineage>
        <taxon>Eukaryota</taxon>
        <taxon>Discoba</taxon>
        <taxon>Heterolobosea</taxon>
        <taxon>Tetramitia</taxon>
        <taxon>Eutetramitia</taxon>
        <taxon>Percolomonadidae</taxon>
        <taxon>Percolomonas</taxon>
    </lineage>
</organism>
<feature type="region of interest" description="Disordered" evidence="1">
    <location>
        <begin position="271"/>
        <end position="345"/>
    </location>
</feature>
<accession>A0A7S1PI91</accession>
<feature type="compositionally biased region" description="Basic and acidic residues" evidence="1">
    <location>
        <begin position="184"/>
        <end position="205"/>
    </location>
</feature>
<feature type="region of interest" description="Disordered" evidence="1">
    <location>
        <begin position="243"/>
        <end position="262"/>
    </location>
</feature>
<feature type="region of interest" description="Disordered" evidence="1">
    <location>
        <begin position="137"/>
        <end position="226"/>
    </location>
</feature>
<dbReference type="AlphaFoldDB" id="A0A7S1PI91"/>
<feature type="compositionally biased region" description="Basic and acidic residues" evidence="1">
    <location>
        <begin position="271"/>
        <end position="280"/>
    </location>
</feature>
<keyword evidence="2" id="KW-0812">Transmembrane</keyword>
<feature type="compositionally biased region" description="Basic and acidic residues" evidence="1">
    <location>
        <begin position="548"/>
        <end position="560"/>
    </location>
</feature>
<feature type="region of interest" description="Disordered" evidence="1">
    <location>
        <begin position="50"/>
        <end position="117"/>
    </location>
</feature>
<evidence type="ECO:0000256" key="1">
    <source>
        <dbReference type="SAM" id="MobiDB-lite"/>
    </source>
</evidence>
<sequence>MPKPPHCSSAKSLLLSRASKRPLSVVPFGTTTRSACCASHALKSKHVLASQSTHQAWHQRRGYATNKSGGAKRSRNDDDGPSQERQETELSQRVVEERPESQKDIPEMPSVTSKMSSWLKSLRKKGDETMAAMDKTADETMTASRNKRTASPDDEQLSPAGEATPTHPFRDNTSKGVPPLSANEAKDASEEHKAFHVFEDQEHKTVANPPPEKPAQGQPVQEDQVHELINEVKKIVQDVTEINKKEMTKSTPPLSAEEKEAKEHNKFHIFEEQEGKRIAEPAKGVPAPPKSGALPKAVVANSSPKSAPSSTSNVPPAASTASVTTSKLSQTASSSSSSTQEVPFNDSDLQQAQEIMDSFENAHISIYKEPKTFTQRINHLFYQFTLYTKYSLYAAAVFLVLYLFYKYKRFQARLKNRYDNIRGEVERRVTNKVAHFFSEEGLVGLCVSVMMNEEPCQDISLGFSNMEQFSKCDTAKTLMSLGLGGINEALIVYGIGRMVEEGLLNLDRVSKIQLDENGTAIEEDAEHIQWLNEGDAVDGYVQMTRDSNRISAEDEERVALETEVGGPEKTNTSEENEGGALDPEVDLELEALEPSKIQPVKHHHNVSSSSVSQSKRTRPKLTVSQTLRRLKDSSRSQQEYYTKLYCFLSKETQTDFNAYLVKHVLEKRFGVYHIFPNNSEMVIPHRASAYRRESSSGILVNCPATSVAGNYVATTRDLCLLGQGFQSQPLLAATFAALGTVLAPSVNDWNALSNFDAHGRRDPFNAGSSALLISPEFHLVVASASNSSDVNLIPLASQIAEEYAQISAIDEEYHKGTWYHLSHRALNRVKRWFGSGGE</sequence>
<protein>
    <submittedName>
        <fullName evidence="3">Uncharacterized protein</fullName>
    </submittedName>
</protein>
<feature type="region of interest" description="Disordered" evidence="1">
    <location>
        <begin position="548"/>
        <end position="580"/>
    </location>
</feature>
<evidence type="ECO:0000256" key="2">
    <source>
        <dbReference type="SAM" id="Phobius"/>
    </source>
</evidence>
<dbReference type="EMBL" id="HBGD01008828">
    <property type="protein sequence ID" value="CAD9084016.1"/>
    <property type="molecule type" value="Transcribed_RNA"/>
</dbReference>